<dbReference type="AlphaFoldDB" id="A0AAD6SQ95"/>
<evidence type="ECO:0000313" key="1">
    <source>
        <dbReference type="EMBL" id="KAJ7030505.1"/>
    </source>
</evidence>
<keyword evidence="2" id="KW-1185">Reference proteome</keyword>
<dbReference type="Proteomes" id="UP001218188">
    <property type="component" value="Unassembled WGS sequence"/>
</dbReference>
<comment type="caution">
    <text evidence="1">The sequence shown here is derived from an EMBL/GenBank/DDBJ whole genome shotgun (WGS) entry which is preliminary data.</text>
</comment>
<organism evidence="1 2">
    <name type="scientific">Mycena alexandri</name>
    <dbReference type="NCBI Taxonomy" id="1745969"/>
    <lineage>
        <taxon>Eukaryota</taxon>
        <taxon>Fungi</taxon>
        <taxon>Dikarya</taxon>
        <taxon>Basidiomycota</taxon>
        <taxon>Agaricomycotina</taxon>
        <taxon>Agaricomycetes</taxon>
        <taxon>Agaricomycetidae</taxon>
        <taxon>Agaricales</taxon>
        <taxon>Marasmiineae</taxon>
        <taxon>Mycenaceae</taxon>
        <taxon>Mycena</taxon>
    </lineage>
</organism>
<protein>
    <submittedName>
        <fullName evidence="1">Uncharacterized protein</fullName>
    </submittedName>
</protein>
<reference evidence="1" key="1">
    <citation type="submission" date="2023-03" db="EMBL/GenBank/DDBJ databases">
        <title>Massive genome expansion in bonnet fungi (Mycena s.s.) driven by repeated elements and novel gene families across ecological guilds.</title>
        <authorList>
            <consortium name="Lawrence Berkeley National Laboratory"/>
            <person name="Harder C.B."/>
            <person name="Miyauchi S."/>
            <person name="Viragh M."/>
            <person name="Kuo A."/>
            <person name="Thoen E."/>
            <person name="Andreopoulos B."/>
            <person name="Lu D."/>
            <person name="Skrede I."/>
            <person name="Drula E."/>
            <person name="Henrissat B."/>
            <person name="Morin E."/>
            <person name="Kohler A."/>
            <person name="Barry K."/>
            <person name="LaButti K."/>
            <person name="Morin E."/>
            <person name="Salamov A."/>
            <person name="Lipzen A."/>
            <person name="Mereny Z."/>
            <person name="Hegedus B."/>
            <person name="Baldrian P."/>
            <person name="Stursova M."/>
            <person name="Weitz H."/>
            <person name="Taylor A."/>
            <person name="Grigoriev I.V."/>
            <person name="Nagy L.G."/>
            <person name="Martin F."/>
            <person name="Kauserud H."/>
        </authorList>
    </citation>
    <scope>NUCLEOTIDE SEQUENCE</scope>
    <source>
        <strain evidence="1">CBHHK200</strain>
    </source>
</reference>
<gene>
    <name evidence="1" type="ORF">C8F04DRAFT_1263806</name>
</gene>
<proteinExistence type="predicted"/>
<sequence>MDDSKGGEGVVRILFDVVGWMETLADASRSRVMRDGAQSSRGADRMWCGGVAASTTLVHSLIGRSDVHVCRDSGRRDLTRSASMDEDACVSCRVMGGVYTRRGVFATSLIVPSYSHSPMFLDTTAPPGAAATLKDEFAQFDQIELPSLQRAARMLFPAALRESLRFYDLPQLTPDLSTHMEDLAWQYLTKPVECATPLLLFISYMASFRLLRYYLIPGDSPLISFPIPVLFSQILFSLSSITAQKLYFLFNPGCRYHM</sequence>
<evidence type="ECO:0000313" key="2">
    <source>
        <dbReference type="Proteomes" id="UP001218188"/>
    </source>
</evidence>
<accession>A0AAD6SQ95</accession>
<name>A0AAD6SQ95_9AGAR</name>
<dbReference type="EMBL" id="JARJCM010000090">
    <property type="protein sequence ID" value="KAJ7030505.1"/>
    <property type="molecule type" value="Genomic_DNA"/>
</dbReference>